<evidence type="ECO:0000313" key="3">
    <source>
        <dbReference type="Proteomes" id="UP000717981"/>
    </source>
</evidence>
<comment type="caution">
    <text evidence="2">The sequence shown here is derived from an EMBL/GenBank/DDBJ whole genome shotgun (WGS) entry which is preliminary data.</text>
</comment>
<feature type="transmembrane region" description="Helical" evidence="1">
    <location>
        <begin position="266"/>
        <end position="286"/>
    </location>
</feature>
<name>A0A921THB7_9GAMM</name>
<dbReference type="OrthoDB" id="9861882at2"/>
<dbReference type="AlphaFoldDB" id="A0A921THB7"/>
<reference evidence="2" key="1">
    <citation type="submission" date="2017-10" db="EMBL/GenBank/DDBJ databases">
        <title>Whole genome sequencing of members of genus Pseudoxanthomonas.</title>
        <authorList>
            <person name="Kumar S."/>
            <person name="Bansal K."/>
            <person name="Kaur A."/>
            <person name="Patil P."/>
            <person name="Sharma S."/>
            <person name="Patil P.B."/>
        </authorList>
    </citation>
    <scope>NUCLEOTIDE SEQUENCE</scope>
    <source>
        <strain evidence="2">DSM 22914</strain>
    </source>
</reference>
<dbReference type="Proteomes" id="UP000717981">
    <property type="component" value="Unassembled WGS sequence"/>
</dbReference>
<feature type="transmembrane region" description="Helical" evidence="1">
    <location>
        <begin position="349"/>
        <end position="367"/>
    </location>
</feature>
<gene>
    <name evidence="2" type="ORF">CR938_01045</name>
</gene>
<feature type="transmembrane region" description="Helical" evidence="1">
    <location>
        <begin position="50"/>
        <end position="80"/>
    </location>
</feature>
<feature type="transmembrane region" description="Helical" evidence="1">
    <location>
        <begin position="403"/>
        <end position="424"/>
    </location>
</feature>
<dbReference type="EMBL" id="PDWK01000002">
    <property type="protein sequence ID" value="KAF1690843.1"/>
    <property type="molecule type" value="Genomic_DNA"/>
</dbReference>
<evidence type="ECO:0000256" key="1">
    <source>
        <dbReference type="SAM" id="Phobius"/>
    </source>
</evidence>
<evidence type="ECO:0000313" key="2">
    <source>
        <dbReference type="EMBL" id="KAF1690843.1"/>
    </source>
</evidence>
<keyword evidence="1" id="KW-1133">Transmembrane helix</keyword>
<proteinExistence type="predicted"/>
<feature type="transmembrane region" description="Helical" evidence="1">
    <location>
        <begin position="119"/>
        <end position="137"/>
    </location>
</feature>
<keyword evidence="1" id="KW-0472">Membrane</keyword>
<organism evidence="2 3">
    <name type="scientific">Pseudoxanthomonas taiwanensis</name>
    <dbReference type="NCBI Taxonomy" id="176598"/>
    <lineage>
        <taxon>Bacteria</taxon>
        <taxon>Pseudomonadati</taxon>
        <taxon>Pseudomonadota</taxon>
        <taxon>Gammaproteobacteria</taxon>
        <taxon>Lysobacterales</taxon>
        <taxon>Lysobacteraceae</taxon>
        <taxon>Pseudoxanthomonas</taxon>
    </lineage>
</organism>
<feature type="transmembrane region" description="Helical" evidence="1">
    <location>
        <begin position="292"/>
        <end position="311"/>
    </location>
</feature>
<feature type="transmembrane region" description="Helical" evidence="1">
    <location>
        <begin position="173"/>
        <end position="193"/>
    </location>
</feature>
<feature type="transmembrane region" description="Helical" evidence="1">
    <location>
        <begin position="21"/>
        <end position="44"/>
    </location>
</feature>
<keyword evidence="1" id="KW-0812">Transmembrane</keyword>
<feature type="transmembrane region" description="Helical" evidence="1">
    <location>
        <begin position="373"/>
        <end position="396"/>
    </location>
</feature>
<feature type="transmembrane region" description="Helical" evidence="1">
    <location>
        <begin position="430"/>
        <end position="450"/>
    </location>
</feature>
<dbReference type="RefSeq" id="WP_162123221.1">
    <property type="nucleotide sequence ID" value="NZ_PDWK01000002.1"/>
</dbReference>
<protein>
    <submittedName>
        <fullName evidence="2">Uncharacterized protein</fullName>
    </submittedName>
</protein>
<accession>A0A921THB7</accession>
<sequence>MNAATATRAPHLPFASLRTTVAAGGWTNGLLLLGPALGPLLAWASAPGRAFQLGLVLCAVCTVFWAMLAGARLVALFLGAWQLRTPRVRQHALACGAAALAMVVVVPALVLAATTSGSFAMAAAVLAAALALGLFWVSMPPWAMWPLLALGVGARWLPGWVDEALLRAALHPGAIALAAAGLLGACAACWAWMAARPRDPGTWSTPLSLTMARGGLDPSGLARQPYAETSLLTPDTPVGSALRRAPQEALAIALGPGFGRHSLRNVLVAQVPIVGVAAFWLLLGTGGGDRPHIGLAFAPLMVLSTAFAPVVRLQTLFWRPALGLHELALLPGLPGRPALSLAAQLGRQAIARALPALAVMAAFGLAVDAPRAYYHLLLWSSAACLFLLSGGTLLSLRSQAGRWACAARGLLLALLSVGGMRVALRGEPPAWLHTAWSAALLAGVVLQGVAQERLKALPHPWLHG</sequence>
<keyword evidence="3" id="KW-1185">Reference proteome</keyword>
<feature type="transmembrane region" description="Helical" evidence="1">
    <location>
        <begin position="92"/>
        <end position="113"/>
    </location>
</feature>